<dbReference type="Proteomes" id="UP000824120">
    <property type="component" value="Chromosome 3"/>
</dbReference>
<dbReference type="Pfam" id="PF03595">
    <property type="entry name" value="SLAC1"/>
    <property type="match status" value="2"/>
</dbReference>
<evidence type="ECO:0000256" key="8">
    <source>
        <dbReference type="ARBA" id="ARBA00023065"/>
    </source>
</evidence>
<accession>A0A9J5ZXS2</accession>
<feature type="transmembrane region" description="Helical" evidence="11">
    <location>
        <begin position="429"/>
        <end position="450"/>
    </location>
</feature>
<keyword evidence="5" id="KW-1003">Cell membrane</keyword>
<evidence type="ECO:0000256" key="11">
    <source>
        <dbReference type="SAM" id="Phobius"/>
    </source>
</evidence>
<keyword evidence="6 11" id="KW-0812">Transmembrane</keyword>
<feature type="transmembrane region" description="Helical" evidence="11">
    <location>
        <begin position="1061"/>
        <end position="1080"/>
    </location>
</feature>
<evidence type="ECO:0000256" key="7">
    <source>
        <dbReference type="ARBA" id="ARBA00022989"/>
    </source>
</evidence>
<name>A0A9J5ZXS2_SOLCO</name>
<feature type="transmembrane region" description="Helical" evidence="11">
    <location>
        <begin position="272"/>
        <end position="291"/>
    </location>
</feature>
<dbReference type="InterPro" id="IPR004695">
    <property type="entry name" value="SLAC1/Mae1/Ssu1/TehA"/>
</dbReference>
<evidence type="ECO:0000256" key="2">
    <source>
        <dbReference type="ARBA" id="ARBA00004236"/>
    </source>
</evidence>
<dbReference type="InterPro" id="IPR030183">
    <property type="entry name" value="SLAC/SLAH"/>
</dbReference>
<comment type="subcellular location">
    <subcellularLocation>
        <location evidence="2">Cell membrane</location>
    </subcellularLocation>
    <subcellularLocation>
        <location evidence="1">Endomembrane system</location>
        <topology evidence="1">Multi-pass membrane protein</topology>
    </subcellularLocation>
</comment>
<feature type="transmembrane region" description="Helical" evidence="11">
    <location>
        <begin position="456"/>
        <end position="474"/>
    </location>
</feature>
<comment type="similarity">
    <text evidence="3">Belongs to the SLAC1 S-type anion channel family.</text>
</comment>
<evidence type="ECO:0000313" key="12">
    <source>
        <dbReference type="EMBL" id="KAG5617142.1"/>
    </source>
</evidence>
<dbReference type="Gene3D" id="1.50.10.150">
    <property type="entry name" value="Voltage-dependent anion channel"/>
    <property type="match status" value="2"/>
</dbReference>
<feature type="transmembrane region" description="Helical" evidence="11">
    <location>
        <begin position="806"/>
        <end position="827"/>
    </location>
</feature>
<dbReference type="GO" id="GO:0012505">
    <property type="term" value="C:endomembrane system"/>
    <property type="evidence" value="ECO:0007669"/>
    <property type="project" value="UniProtKB-SubCell"/>
</dbReference>
<evidence type="ECO:0008006" key="14">
    <source>
        <dbReference type="Google" id="ProtNLM"/>
    </source>
</evidence>
<keyword evidence="9 11" id="KW-0472">Membrane</keyword>
<keyword evidence="8" id="KW-0406">Ion transport</keyword>
<feature type="transmembrane region" description="Helical" evidence="11">
    <location>
        <begin position="1004"/>
        <end position="1025"/>
    </location>
</feature>
<dbReference type="FunFam" id="1.50.10.150:FF:000001">
    <property type="entry name" value="S-type anion channel SLAH3"/>
    <property type="match status" value="2"/>
</dbReference>
<comment type="caution">
    <text evidence="12">The sequence shown here is derived from an EMBL/GenBank/DDBJ whole genome shotgun (WGS) entry which is preliminary data.</text>
</comment>
<reference evidence="12 13" key="1">
    <citation type="submission" date="2020-09" db="EMBL/GenBank/DDBJ databases">
        <title>De no assembly of potato wild relative species, Solanum commersonii.</title>
        <authorList>
            <person name="Cho K."/>
        </authorList>
    </citation>
    <scope>NUCLEOTIDE SEQUENCE [LARGE SCALE GENOMIC DNA]</scope>
    <source>
        <strain evidence="12">LZ3.2</strain>
        <tissue evidence="12">Leaf</tissue>
    </source>
</reference>
<dbReference type="PANTHER" id="PTHR31269">
    <property type="entry name" value="S-TYPE ANION CHANNEL SLAH3"/>
    <property type="match status" value="1"/>
</dbReference>
<keyword evidence="7 11" id="KW-1133">Transmembrane helix</keyword>
<evidence type="ECO:0000256" key="10">
    <source>
        <dbReference type="SAM" id="MobiDB-lite"/>
    </source>
</evidence>
<keyword evidence="13" id="KW-1185">Reference proteome</keyword>
<evidence type="ECO:0000256" key="1">
    <source>
        <dbReference type="ARBA" id="ARBA00004127"/>
    </source>
</evidence>
<keyword evidence="4" id="KW-0813">Transport</keyword>
<dbReference type="PANTHER" id="PTHR31269:SF63">
    <property type="entry name" value="S-TYPE ANION CHANNEL SLAH2-LIKE"/>
    <property type="match status" value="1"/>
</dbReference>
<evidence type="ECO:0000256" key="5">
    <source>
        <dbReference type="ARBA" id="ARBA00022475"/>
    </source>
</evidence>
<feature type="transmembrane region" description="Helical" evidence="11">
    <location>
        <begin position="1092"/>
        <end position="1117"/>
    </location>
</feature>
<feature type="transmembrane region" description="Helical" evidence="11">
    <location>
        <begin position="1031"/>
        <end position="1049"/>
    </location>
</feature>
<proteinExistence type="inferred from homology"/>
<gene>
    <name evidence="12" type="ORF">H5410_016966</name>
</gene>
<protein>
    <recommendedName>
        <fullName evidence="14">Tellurite resistance protein tehA</fullName>
    </recommendedName>
</protein>
<dbReference type="InterPro" id="IPR038665">
    <property type="entry name" value="Voltage-dep_anion_channel_sf"/>
</dbReference>
<dbReference type="GO" id="GO:0008308">
    <property type="term" value="F:voltage-gated monoatomic anion channel activity"/>
    <property type="evidence" value="ECO:0007669"/>
    <property type="project" value="InterPro"/>
</dbReference>
<sequence length="1185" mass="132628">MGTSDQQIHPANEASPEGLPSLIRFISSEMDHDFDAIVNDHINNQSALAPDSISSNSAIMISEAAAAERESERVHAVSISMPPTPKKVGFAENHETIDAPDSAAATSKDRKTRFYSQPMPRANTTTASSAGAHASCELPRHPRISKSKDKRFDSFKTWSGGLERQLSNLRGIRNQETEQESVAQPCAEPEPNTPVNIPVDRYFDALEGPELDKLRASEESILPEDKTWPFLLRYPISSFGIILGVSSQAIMWKALATSASTKFLHISMDVNLVLWWISVVLMVIVTFAYALKIIFYFEAVRREYYHPIRVNFFFAPWIALLFLALGLPPSVYQNLPHALWYVLMTPFLCLELKIYGQWMSGGQRRLSKVANPSNHLSVVGNFVGSLLGASMGLKEGPIFFFAVGLAHYTVLFVTLYQRLPTNETLPKELHPVFFLFVAAPSVASMAWANIQGSFDFGARIAYFIALFLYFSLAVRINFFRGFRFSLAWWAYTFPMTGAAIATIKYSIMVNTVVTKCLVVILCTLSTFTVTGLLVTTIIHAFVQRDLFPNDISIAISERKPKTHRRWYHHRRAGSTDIDQFLKYADSAEAKDIEAALSGSVEFISSEMDHDFDAIVNDHINNQSARAPDSNSSNSAIMISEAAERESERVHAVSISIPPTPKKVGFAENHKTIDAPDSAAATSKDRKAKFYSQPMPRTNTTTASSAGAHASCELPRHPRITKLKDKRFDSFKTWFGGLERQLSNLRGIRNQETEQESVAQPCAEPEPNTPVNIPVDRFFDALEGPELDKLRASEESILPEDKTWPFLLRYTISSFGIILGVSSQAIMWKALATSASTKFLHISMDVNLVLWWISVVLMVIVTFAYALKIIFYFEAVRREYYHPIRVNFFFAPWIALLFLALGLPPSVYQNLPHALWYVLMTPFLCLELKIYGQWMSGGQRRLSKVANPSNHLSVVGNFVGSLLGASMGLKEGPIFFFAVGLAHYTVLFVTLYQRLPTNETLPKELHPVFFLFVAAPSVASMAWANIQGSFDFGARIAYFIALFLYFSLAVRINFFRGFRFSLGWWAYTFPMTGAAIATIKYSIMVNTVVTKCLVVILCTLSTFTVTGLLVTTIIHAFVQRDLFPNDISIAISERKPKTHRRWYHHRRAGSTDIDQFLKYADSAEAKDIEAALSGSVELISTSAPKE</sequence>
<feature type="transmembrane region" description="Helical" evidence="11">
    <location>
        <begin position="486"/>
        <end position="505"/>
    </location>
</feature>
<dbReference type="GO" id="GO:0006873">
    <property type="term" value="P:intracellular monoatomic ion homeostasis"/>
    <property type="evidence" value="ECO:0007669"/>
    <property type="project" value="InterPro"/>
</dbReference>
<feature type="transmembrane region" description="Helical" evidence="11">
    <location>
        <begin position="312"/>
        <end position="332"/>
    </location>
</feature>
<feature type="transmembrane region" description="Helical" evidence="11">
    <location>
        <begin position="517"/>
        <end position="542"/>
    </location>
</feature>
<feature type="transmembrane region" description="Helical" evidence="11">
    <location>
        <begin position="399"/>
        <end position="417"/>
    </location>
</feature>
<feature type="transmembrane region" description="Helical" evidence="11">
    <location>
        <begin position="231"/>
        <end position="252"/>
    </location>
</feature>
<evidence type="ECO:0000313" key="13">
    <source>
        <dbReference type="Proteomes" id="UP000824120"/>
    </source>
</evidence>
<feature type="transmembrane region" description="Helical" evidence="11">
    <location>
        <begin position="847"/>
        <end position="866"/>
    </location>
</feature>
<feature type="region of interest" description="Disordered" evidence="10">
    <location>
        <begin position="119"/>
        <end position="146"/>
    </location>
</feature>
<organism evidence="12 13">
    <name type="scientific">Solanum commersonii</name>
    <name type="common">Commerson's wild potato</name>
    <name type="synonym">Commerson's nightshade</name>
    <dbReference type="NCBI Taxonomy" id="4109"/>
    <lineage>
        <taxon>Eukaryota</taxon>
        <taxon>Viridiplantae</taxon>
        <taxon>Streptophyta</taxon>
        <taxon>Embryophyta</taxon>
        <taxon>Tracheophyta</taxon>
        <taxon>Spermatophyta</taxon>
        <taxon>Magnoliopsida</taxon>
        <taxon>eudicotyledons</taxon>
        <taxon>Gunneridae</taxon>
        <taxon>Pentapetalae</taxon>
        <taxon>asterids</taxon>
        <taxon>lamiids</taxon>
        <taxon>Solanales</taxon>
        <taxon>Solanaceae</taxon>
        <taxon>Solanoideae</taxon>
        <taxon>Solaneae</taxon>
        <taxon>Solanum</taxon>
    </lineage>
</organism>
<evidence type="ECO:0000256" key="4">
    <source>
        <dbReference type="ARBA" id="ARBA00022448"/>
    </source>
</evidence>
<dbReference type="CDD" id="cd09323">
    <property type="entry name" value="TDT_SLAC1_like"/>
    <property type="match status" value="2"/>
</dbReference>
<dbReference type="GO" id="GO:0005886">
    <property type="term" value="C:plasma membrane"/>
    <property type="evidence" value="ECO:0007669"/>
    <property type="project" value="UniProtKB-SubCell"/>
</dbReference>
<feature type="transmembrane region" description="Helical" evidence="11">
    <location>
        <begin position="887"/>
        <end position="907"/>
    </location>
</feature>
<dbReference type="EMBL" id="JACXVP010000003">
    <property type="protein sequence ID" value="KAG5617142.1"/>
    <property type="molecule type" value="Genomic_DNA"/>
</dbReference>
<feature type="compositionally biased region" description="Low complexity" evidence="10">
    <location>
        <begin position="122"/>
        <end position="135"/>
    </location>
</feature>
<evidence type="ECO:0000256" key="9">
    <source>
        <dbReference type="ARBA" id="ARBA00023136"/>
    </source>
</evidence>
<feature type="non-terminal residue" evidence="12">
    <location>
        <position position="1185"/>
    </location>
</feature>
<evidence type="ECO:0000256" key="6">
    <source>
        <dbReference type="ARBA" id="ARBA00022692"/>
    </source>
</evidence>
<feature type="transmembrane region" description="Helical" evidence="11">
    <location>
        <begin position="974"/>
        <end position="992"/>
    </location>
</feature>
<dbReference type="OrthoDB" id="1099at2759"/>
<evidence type="ECO:0000256" key="3">
    <source>
        <dbReference type="ARBA" id="ARBA00007808"/>
    </source>
</evidence>
<dbReference type="AlphaFoldDB" id="A0A9J5ZXS2"/>